<dbReference type="AlphaFoldDB" id="A0A266QCP6"/>
<name>A0A266QCP6_9GAMM</name>
<dbReference type="EMBL" id="NHNI01000001">
    <property type="protein sequence ID" value="OZY87615.1"/>
    <property type="molecule type" value="Genomic_DNA"/>
</dbReference>
<feature type="chain" id="PRO_5012130818" description="DUF4426 domain-containing protein" evidence="1">
    <location>
        <begin position="20"/>
        <end position="153"/>
    </location>
</feature>
<feature type="signal peptide" evidence="1">
    <location>
        <begin position="1"/>
        <end position="19"/>
    </location>
</feature>
<accession>A0A266QCP6</accession>
<feature type="domain" description="DUF4426" evidence="2">
    <location>
        <begin position="31"/>
        <end position="152"/>
    </location>
</feature>
<protein>
    <recommendedName>
        <fullName evidence="2">DUF4426 domain-containing protein</fullName>
    </recommendedName>
</protein>
<gene>
    <name evidence="3" type="ORF">CBP51_11785</name>
</gene>
<evidence type="ECO:0000259" key="2">
    <source>
        <dbReference type="Pfam" id="PF14467"/>
    </source>
</evidence>
<reference evidence="4" key="1">
    <citation type="submission" date="2017-05" db="EMBL/GenBank/DDBJ databases">
        <authorList>
            <person name="Barney B.M."/>
        </authorList>
    </citation>
    <scope>NUCLEOTIDE SEQUENCE [LARGE SCALE GENOMIC DNA]</scope>
    <source>
        <strain evidence="4">PSBB022</strain>
    </source>
</reference>
<keyword evidence="1" id="KW-0732">Signal</keyword>
<evidence type="ECO:0000313" key="4">
    <source>
        <dbReference type="Proteomes" id="UP000216101"/>
    </source>
</evidence>
<evidence type="ECO:0000256" key="1">
    <source>
        <dbReference type="SAM" id="SignalP"/>
    </source>
</evidence>
<dbReference type="Gene3D" id="2.60.40.3340">
    <property type="entry name" value="Domain of unknown function DUF4426"/>
    <property type="match status" value="1"/>
</dbReference>
<keyword evidence="4" id="KW-1185">Reference proteome</keyword>
<dbReference type="RefSeq" id="WP_094984989.1">
    <property type="nucleotide sequence ID" value="NZ_NHNI01000001.1"/>
</dbReference>
<dbReference type="Proteomes" id="UP000216101">
    <property type="component" value="Unassembled WGS sequence"/>
</dbReference>
<organism evidence="3 4">
    <name type="scientific">Cellvibrio mixtus</name>
    <dbReference type="NCBI Taxonomy" id="39650"/>
    <lineage>
        <taxon>Bacteria</taxon>
        <taxon>Pseudomonadati</taxon>
        <taxon>Pseudomonadota</taxon>
        <taxon>Gammaproteobacteria</taxon>
        <taxon>Cellvibrionales</taxon>
        <taxon>Cellvibrionaceae</taxon>
        <taxon>Cellvibrio</taxon>
    </lineage>
</organism>
<proteinExistence type="predicted"/>
<evidence type="ECO:0000313" key="3">
    <source>
        <dbReference type="EMBL" id="OZY87615.1"/>
    </source>
</evidence>
<dbReference type="Pfam" id="PF14467">
    <property type="entry name" value="DUF4426"/>
    <property type="match status" value="1"/>
</dbReference>
<dbReference type="InterPro" id="IPR025218">
    <property type="entry name" value="DUF4426"/>
</dbReference>
<sequence>MKTFLYGLLLSAVALTAQAQIDQPKEIATQQKFGAYTVHYNVFNSTDIPANIAEAYKLVRGKDRALVNISVTKTDKGVTSLGLPAQVSGARRNLMQQKQTLKFIEVNEGEATYYLAPFVFNNEELLHFDIELQVDGVARPLSITFNRTLYADK</sequence>
<comment type="caution">
    <text evidence="3">The sequence shown here is derived from an EMBL/GenBank/DDBJ whole genome shotgun (WGS) entry which is preliminary data.</text>
</comment>